<dbReference type="GO" id="GO:0016491">
    <property type="term" value="F:oxidoreductase activity"/>
    <property type="evidence" value="ECO:0007669"/>
    <property type="project" value="InterPro"/>
</dbReference>
<dbReference type="PROSITE" id="PS51352">
    <property type="entry name" value="THIOREDOXIN_2"/>
    <property type="match status" value="1"/>
</dbReference>
<dbReference type="PROSITE" id="PS00194">
    <property type="entry name" value="THIOREDOXIN_1"/>
    <property type="match status" value="1"/>
</dbReference>
<keyword evidence="1" id="KW-0472">Membrane</keyword>
<keyword evidence="1" id="KW-1133">Transmembrane helix</keyword>
<dbReference type="PANTHER" id="PTHR42852">
    <property type="entry name" value="THIOL:DISULFIDE INTERCHANGE PROTEIN DSBE"/>
    <property type="match status" value="1"/>
</dbReference>
<dbReference type="InterPro" id="IPR000866">
    <property type="entry name" value="AhpC/TSA"/>
</dbReference>
<dbReference type="InterPro" id="IPR050553">
    <property type="entry name" value="Thioredoxin_ResA/DsbE_sf"/>
</dbReference>
<dbReference type="CDD" id="cd02966">
    <property type="entry name" value="TlpA_like_family"/>
    <property type="match status" value="1"/>
</dbReference>
<dbReference type="SUPFAM" id="SSF52833">
    <property type="entry name" value="Thioredoxin-like"/>
    <property type="match status" value="1"/>
</dbReference>
<dbReference type="EMBL" id="UINC01001581">
    <property type="protein sequence ID" value="SUZ84104.1"/>
    <property type="molecule type" value="Genomic_DNA"/>
</dbReference>
<feature type="domain" description="Thioredoxin" evidence="2">
    <location>
        <begin position="71"/>
        <end position="214"/>
    </location>
</feature>
<dbReference type="GO" id="GO:0016209">
    <property type="term" value="F:antioxidant activity"/>
    <property type="evidence" value="ECO:0007669"/>
    <property type="project" value="InterPro"/>
</dbReference>
<keyword evidence="1" id="KW-0812">Transmembrane</keyword>
<evidence type="ECO:0000256" key="1">
    <source>
        <dbReference type="SAM" id="Phobius"/>
    </source>
</evidence>
<dbReference type="Pfam" id="PF00578">
    <property type="entry name" value="AhpC-TSA"/>
    <property type="match status" value="1"/>
</dbReference>
<dbReference type="InterPro" id="IPR017937">
    <property type="entry name" value="Thioredoxin_CS"/>
</dbReference>
<proteinExistence type="predicted"/>
<reference evidence="3" key="1">
    <citation type="submission" date="2018-05" db="EMBL/GenBank/DDBJ databases">
        <authorList>
            <person name="Lanie J.A."/>
            <person name="Ng W.-L."/>
            <person name="Kazmierczak K.M."/>
            <person name="Andrzejewski T.M."/>
            <person name="Davidsen T.M."/>
            <person name="Wayne K.J."/>
            <person name="Tettelin H."/>
            <person name="Glass J.I."/>
            <person name="Rusch D."/>
            <person name="Podicherti R."/>
            <person name="Tsui H.-C.T."/>
            <person name="Winkler M.E."/>
        </authorList>
    </citation>
    <scope>NUCLEOTIDE SEQUENCE</scope>
</reference>
<evidence type="ECO:0000259" key="2">
    <source>
        <dbReference type="PROSITE" id="PS51352"/>
    </source>
</evidence>
<accession>A0A381QYQ1</accession>
<feature type="transmembrane region" description="Helical" evidence="1">
    <location>
        <begin position="20"/>
        <end position="40"/>
    </location>
</feature>
<gene>
    <name evidence="3" type="ORF">METZ01_LOCUS36958</name>
</gene>
<dbReference type="InterPro" id="IPR013766">
    <property type="entry name" value="Thioredoxin_domain"/>
</dbReference>
<dbReference type="AlphaFoldDB" id="A0A381QYQ1"/>
<protein>
    <recommendedName>
        <fullName evidence="2">Thioredoxin domain-containing protein</fullName>
    </recommendedName>
</protein>
<evidence type="ECO:0000313" key="3">
    <source>
        <dbReference type="EMBL" id="SUZ84104.1"/>
    </source>
</evidence>
<sequence length="225" mass="23477">MTDIPTPGATDRSGPGRTILLALVGAVALALVAALTLGGGDSPGDPDGLETGPVAVFGEGLPAFEETNGDDAVGLVAPDFDATTFDGGLVQVRPGDGTGYVIAFFAHWCPHCQAEVPKLTEWIERYGIPSDVEVVAVSTAVYPDRGNLPRAWFAAEGWPELVLRDSDDSELAEAYGLRSFPYFVVVGTDGRVRVRVSGGLPPNGWTHLLDQATRSGAVPTGEDAT</sequence>
<organism evidence="3">
    <name type="scientific">marine metagenome</name>
    <dbReference type="NCBI Taxonomy" id="408172"/>
    <lineage>
        <taxon>unclassified sequences</taxon>
        <taxon>metagenomes</taxon>
        <taxon>ecological metagenomes</taxon>
    </lineage>
</organism>
<name>A0A381QYQ1_9ZZZZ</name>
<dbReference type="Gene3D" id="3.40.30.10">
    <property type="entry name" value="Glutaredoxin"/>
    <property type="match status" value="1"/>
</dbReference>
<dbReference type="InterPro" id="IPR036249">
    <property type="entry name" value="Thioredoxin-like_sf"/>
</dbReference>